<accession>A0AAE0TUT4</accession>
<gene>
    <name evidence="1" type="ORF">LTR78_008456</name>
</gene>
<evidence type="ECO:0000313" key="1">
    <source>
        <dbReference type="EMBL" id="KAK3671723.1"/>
    </source>
</evidence>
<reference evidence="1" key="1">
    <citation type="submission" date="2023-07" db="EMBL/GenBank/DDBJ databases">
        <title>Black Yeasts Isolated from many extreme environments.</title>
        <authorList>
            <person name="Coleine C."/>
            <person name="Stajich J.E."/>
            <person name="Selbmann L."/>
        </authorList>
    </citation>
    <scope>NUCLEOTIDE SEQUENCE</scope>
    <source>
        <strain evidence="1">CCFEE 5485</strain>
    </source>
</reference>
<proteinExistence type="predicted"/>
<dbReference type="EMBL" id="JAUTXT010000040">
    <property type="protein sequence ID" value="KAK3671723.1"/>
    <property type="molecule type" value="Genomic_DNA"/>
</dbReference>
<name>A0AAE0TUT4_9PEZI</name>
<organism evidence="1 2">
    <name type="scientific">Recurvomyces mirabilis</name>
    <dbReference type="NCBI Taxonomy" id="574656"/>
    <lineage>
        <taxon>Eukaryota</taxon>
        <taxon>Fungi</taxon>
        <taxon>Dikarya</taxon>
        <taxon>Ascomycota</taxon>
        <taxon>Pezizomycotina</taxon>
        <taxon>Dothideomycetes</taxon>
        <taxon>Dothideomycetidae</taxon>
        <taxon>Mycosphaerellales</taxon>
        <taxon>Teratosphaeriaceae</taxon>
        <taxon>Recurvomyces</taxon>
    </lineage>
</organism>
<protein>
    <submittedName>
        <fullName evidence="1">Uncharacterized protein</fullName>
    </submittedName>
</protein>
<keyword evidence="2" id="KW-1185">Reference proteome</keyword>
<sequence length="254" mass="28044">MAHRQLARRYAAQLNAAHKRTLELESTIADLENDLAMRENPSEPSLRSKPRSTLASAAPELKDAQSTYAEASALAPAGAEAKRIEAERLLAETKQSLNAIVDNMQRAAEQREATYQRSTSNLEKRLQAAHNAHAAQKQMGCFPAMAPKDPQLVQQLQNITQQRDHALAELASARGQLQTAVYESGSLRIQVATLKREGEGEKRKLAEVQVSCQKLDAELSREKKRRIDAKFMSGAEGEKCRGCTREVIDLVGDD</sequence>
<evidence type="ECO:0000313" key="2">
    <source>
        <dbReference type="Proteomes" id="UP001274830"/>
    </source>
</evidence>
<dbReference type="AlphaFoldDB" id="A0AAE0TUT4"/>
<dbReference type="Proteomes" id="UP001274830">
    <property type="component" value="Unassembled WGS sequence"/>
</dbReference>
<comment type="caution">
    <text evidence="1">The sequence shown here is derived from an EMBL/GenBank/DDBJ whole genome shotgun (WGS) entry which is preliminary data.</text>
</comment>